<protein>
    <submittedName>
        <fullName evidence="2">L-lactate dehydrogenase</fullName>
    </submittedName>
</protein>
<reference evidence="2" key="1">
    <citation type="submission" date="2020-04" db="EMBL/GenBank/DDBJ databases">
        <title>Deep metagenomics examines the oral microbiome during advanced dental caries in children, revealing novel taxa and co-occurrences with host molecules.</title>
        <authorList>
            <person name="Baker J.L."/>
            <person name="Morton J.T."/>
            <person name="Dinis M."/>
            <person name="Alvarez R."/>
            <person name="Tran N.C."/>
            <person name="Knight R."/>
            <person name="Edlund A."/>
        </authorList>
    </citation>
    <scope>NUCLEOTIDE SEQUENCE</scope>
    <source>
        <strain evidence="2">JCVI_24_bin.2</strain>
    </source>
</reference>
<sequence length="37" mass="3865">VGRGGVERVVSIELSPEEKEALQASADTLKKVIGDAL</sequence>
<dbReference type="GO" id="GO:0016616">
    <property type="term" value="F:oxidoreductase activity, acting on the CH-OH group of donors, NAD or NADP as acceptor"/>
    <property type="evidence" value="ECO:0007669"/>
    <property type="project" value="InterPro"/>
</dbReference>
<evidence type="ECO:0000313" key="2">
    <source>
        <dbReference type="EMBL" id="MBF1283613.1"/>
    </source>
</evidence>
<dbReference type="InterPro" id="IPR015955">
    <property type="entry name" value="Lactate_DH/Glyco_Ohase_4_C"/>
</dbReference>
<dbReference type="Gene3D" id="3.90.110.10">
    <property type="entry name" value="Lactate dehydrogenase/glycoside hydrolase, family 4, C-terminal"/>
    <property type="match status" value="1"/>
</dbReference>
<dbReference type="InterPro" id="IPR022383">
    <property type="entry name" value="Lactate/malate_DH_C"/>
</dbReference>
<feature type="domain" description="Lactate/malate dehydrogenase C-terminal" evidence="1">
    <location>
        <begin position="1"/>
        <end position="35"/>
    </location>
</feature>
<dbReference type="Pfam" id="PF02866">
    <property type="entry name" value="Ldh_1_C"/>
    <property type="match status" value="1"/>
</dbReference>
<organism evidence="2 3">
    <name type="scientific">Oribacterium parvum</name>
    <dbReference type="NCBI Taxonomy" id="1501329"/>
    <lineage>
        <taxon>Bacteria</taxon>
        <taxon>Bacillati</taxon>
        <taxon>Bacillota</taxon>
        <taxon>Clostridia</taxon>
        <taxon>Lachnospirales</taxon>
        <taxon>Lachnospiraceae</taxon>
        <taxon>Oribacterium</taxon>
    </lineage>
</organism>
<dbReference type="EMBL" id="JABZRD010000185">
    <property type="protein sequence ID" value="MBF1283613.1"/>
    <property type="molecule type" value="Genomic_DNA"/>
</dbReference>
<comment type="caution">
    <text evidence="2">The sequence shown here is derived from an EMBL/GenBank/DDBJ whole genome shotgun (WGS) entry which is preliminary data.</text>
</comment>
<proteinExistence type="predicted"/>
<name>A0A930DMG7_9FIRM</name>
<feature type="non-terminal residue" evidence="2">
    <location>
        <position position="1"/>
    </location>
</feature>
<accession>A0A930DMG7</accession>
<dbReference type="Proteomes" id="UP000709351">
    <property type="component" value="Unassembled WGS sequence"/>
</dbReference>
<evidence type="ECO:0000313" key="3">
    <source>
        <dbReference type="Proteomes" id="UP000709351"/>
    </source>
</evidence>
<gene>
    <name evidence="2" type="ORF">HXM93_03660</name>
</gene>
<dbReference type="SUPFAM" id="SSF56327">
    <property type="entry name" value="LDH C-terminal domain-like"/>
    <property type="match status" value="1"/>
</dbReference>
<dbReference type="AlphaFoldDB" id="A0A930DMG7"/>
<evidence type="ECO:0000259" key="1">
    <source>
        <dbReference type="Pfam" id="PF02866"/>
    </source>
</evidence>